<evidence type="ECO:0000313" key="12">
    <source>
        <dbReference type="EMBL" id="KAK0066130.1"/>
    </source>
</evidence>
<gene>
    <name evidence="12" type="ORF">Bpfe_004251</name>
</gene>
<organism evidence="12 13">
    <name type="scientific">Biomphalaria pfeifferi</name>
    <name type="common">Bloodfluke planorb</name>
    <name type="synonym">Freshwater snail</name>
    <dbReference type="NCBI Taxonomy" id="112525"/>
    <lineage>
        <taxon>Eukaryota</taxon>
        <taxon>Metazoa</taxon>
        <taxon>Spiralia</taxon>
        <taxon>Lophotrochozoa</taxon>
        <taxon>Mollusca</taxon>
        <taxon>Gastropoda</taxon>
        <taxon>Heterobranchia</taxon>
        <taxon>Euthyneura</taxon>
        <taxon>Panpulmonata</taxon>
        <taxon>Hygrophila</taxon>
        <taxon>Lymnaeoidea</taxon>
        <taxon>Planorbidae</taxon>
        <taxon>Biomphalaria</taxon>
    </lineage>
</organism>
<reference evidence="12" key="2">
    <citation type="submission" date="2023-04" db="EMBL/GenBank/DDBJ databases">
        <authorList>
            <person name="Bu L."/>
            <person name="Lu L."/>
            <person name="Laidemitt M.R."/>
            <person name="Zhang S.M."/>
            <person name="Mutuku M."/>
            <person name="Mkoji G."/>
            <person name="Steinauer M."/>
            <person name="Loker E.S."/>
        </authorList>
    </citation>
    <scope>NUCLEOTIDE SEQUENCE</scope>
    <source>
        <strain evidence="12">KasaAsao</strain>
        <tissue evidence="12">Whole Snail</tissue>
    </source>
</reference>
<dbReference type="PANTHER" id="PTHR24249">
    <property type="entry name" value="HISTAMINE RECEPTOR-RELATED G-PROTEIN COUPLED RECEPTOR"/>
    <property type="match status" value="1"/>
</dbReference>
<evidence type="ECO:0000256" key="1">
    <source>
        <dbReference type="ARBA" id="ARBA00004651"/>
    </source>
</evidence>
<dbReference type="EMBL" id="JASAOG010000011">
    <property type="protein sequence ID" value="KAK0066130.1"/>
    <property type="molecule type" value="Genomic_DNA"/>
</dbReference>
<dbReference type="SUPFAM" id="SSF81321">
    <property type="entry name" value="Family A G protein-coupled receptor-like"/>
    <property type="match status" value="1"/>
</dbReference>
<evidence type="ECO:0000256" key="8">
    <source>
        <dbReference type="ARBA" id="ARBA00023224"/>
    </source>
</evidence>
<keyword evidence="5" id="KW-0297">G-protein coupled receptor</keyword>
<evidence type="ECO:0000256" key="6">
    <source>
        <dbReference type="ARBA" id="ARBA00023136"/>
    </source>
</evidence>
<feature type="transmembrane region" description="Helical" evidence="10">
    <location>
        <begin position="79"/>
        <end position="99"/>
    </location>
</feature>
<dbReference type="InterPro" id="IPR017452">
    <property type="entry name" value="GPCR_Rhodpsn_7TM"/>
</dbReference>
<evidence type="ECO:0000256" key="9">
    <source>
        <dbReference type="SAM" id="MobiDB-lite"/>
    </source>
</evidence>
<comment type="caution">
    <text evidence="12">The sequence shown here is derived from an EMBL/GenBank/DDBJ whole genome shotgun (WGS) entry which is preliminary data.</text>
</comment>
<keyword evidence="8" id="KW-0807">Transducer</keyword>
<feature type="region of interest" description="Disordered" evidence="9">
    <location>
        <begin position="335"/>
        <end position="390"/>
    </location>
</feature>
<dbReference type="Proteomes" id="UP001233172">
    <property type="component" value="Unassembled WGS sequence"/>
</dbReference>
<keyword evidence="4 10" id="KW-1133">Transmembrane helix</keyword>
<keyword evidence="13" id="KW-1185">Reference proteome</keyword>
<evidence type="ECO:0000256" key="3">
    <source>
        <dbReference type="ARBA" id="ARBA00022692"/>
    </source>
</evidence>
<name>A0AAD8C4H5_BIOPF</name>
<sequence>MLYTLTCDNVSLDLSESSTRFTRHPHLLVAIATGMCLVATLIVVCHLLIIVVLIQHGYHKKYVNRNNKQESMSPVRQKLTISNSLLHLVIAVFCMPLAIAEVVSNGKWTLSSSLCRVRIYVEVLTEVIRVFHSAFLWLEFFVLVRFPMRHRMMKSRSGYGIVVTVWVVPLLLLVVAVKLGWDTEGIGEDLYCLSQANKCVTFFSKKMVLMIFPLTMILCASIVIVMVVIVAFETHRRQGNLNKLNKRSNLIEADSHRLKPMKDTNIDSSDSDIKILAIDEKNSLDVKRLVALKPLNKVNDSYGQKTNTNSISVASSNIATSTTASKGSVSINTATSNTASSNTASSNTATSNTASSNTASSNTASSNTASSNTASSNTASSNTATSSTASLKTATSNTATSMTASTISVSFNADSSLTTSNYSISINEASSTTASNNSVSIKAVSSTTASANSLSINTASLNAASFNKASSITDSTNTAYNVLNQSDQSGRSKSIEDDLTFGSRTHVSSDNVGTISRQRHSKKTTISQNFIDTSVSTTVNASSINKKVKAKAKKNTKCVGVVILVTV</sequence>
<feature type="domain" description="G-protein coupled receptors family 1 profile" evidence="11">
    <location>
        <begin position="45"/>
        <end position="230"/>
    </location>
</feature>
<evidence type="ECO:0000256" key="10">
    <source>
        <dbReference type="SAM" id="Phobius"/>
    </source>
</evidence>
<keyword evidence="6 10" id="KW-0472">Membrane</keyword>
<evidence type="ECO:0000256" key="4">
    <source>
        <dbReference type="ARBA" id="ARBA00022989"/>
    </source>
</evidence>
<dbReference type="InterPro" id="IPR050569">
    <property type="entry name" value="TAAR"/>
</dbReference>
<dbReference type="GO" id="GO:0004930">
    <property type="term" value="F:G protein-coupled receptor activity"/>
    <property type="evidence" value="ECO:0007669"/>
    <property type="project" value="UniProtKB-KW"/>
</dbReference>
<accession>A0AAD8C4H5</accession>
<evidence type="ECO:0000256" key="7">
    <source>
        <dbReference type="ARBA" id="ARBA00023170"/>
    </source>
</evidence>
<reference evidence="12" key="1">
    <citation type="journal article" date="2023" name="PLoS Negl. Trop. Dis.">
        <title>A genome sequence for Biomphalaria pfeifferi, the major vector snail for the human-infecting parasite Schistosoma mansoni.</title>
        <authorList>
            <person name="Bu L."/>
            <person name="Lu L."/>
            <person name="Laidemitt M.R."/>
            <person name="Zhang S.M."/>
            <person name="Mutuku M."/>
            <person name="Mkoji G."/>
            <person name="Steinauer M."/>
            <person name="Loker E.S."/>
        </authorList>
    </citation>
    <scope>NUCLEOTIDE SEQUENCE</scope>
    <source>
        <strain evidence="12">KasaAsao</strain>
    </source>
</reference>
<evidence type="ECO:0000313" key="13">
    <source>
        <dbReference type="Proteomes" id="UP001233172"/>
    </source>
</evidence>
<feature type="transmembrane region" description="Helical" evidence="10">
    <location>
        <begin position="27"/>
        <end position="58"/>
    </location>
</feature>
<feature type="non-terminal residue" evidence="12">
    <location>
        <position position="567"/>
    </location>
</feature>
<protein>
    <submittedName>
        <fullName evidence="12">5-hydroxytryptamine receptor 5A</fullName>
    </submittedName>
</protein>
<keyword evidence="3 10" id="KW-0812">Transmembrane</keyword>
<keyword evidence="2" id="KW-1003">Cell membrane</keyword>
<dbReference type="PROSITE" id="PS50262">
    <property type="entry name" value="G_PROTEIN_RECEP_F1_2"/>
    <property type="match status" value="1"/>
</dbReference>
<feature type="transmembrane region" description="Helical" evidence="10">
    <location>
        <begin position="119"/>
        <end position="146"/>
    </location>
</feature>
<dbReference type="AlphaFoldDB" id="A0AAD8C4H5"/>
<dbReference type="PANTHER" id="PTHR24249:SF411">
    <property type="entry name" value="G-PROTEIN COUPLED RECEPTORS FAMILY 1 PROFILE DOMAIN-CONTAINING PROTEIN"/>
    <property type="match status" value="1"/>
</dbReference>
<proteinExistence type="predicted"/>
<feature type="transmembrane region" description="Helical" evidence="10">
    <location>
        <begin position="158"/>
        <end position="181"/>
    </location>
</feature>
<dbReference type="Gene3D" id="1.20.1070.10">
    <property type="entry name" value="Rhodopsin 7-helix transmembrane proteins"/>
    <property type="match status" value="1"/>
</dbReference>
<dbReference type="GO" id="GO:0005886">
    <property type="term" value="C:plasma membrane"/>
    <property type="evidence" value="ECO:0007669"/>
    <property type="project" value="UniProtKB-SubCell"/>
</dbReference>
<comment type="subcellular location">
    <subcellularLocation>
        <location evidence="1">Cell membrane</location>
        <topology evidence="1">Multi-pass membrane protein</topology>
    </subcellularLocation>
</comment>
<evidence type="ECO:0000256" key="5">
    <source>
        <dbReference type="ARBA" id="ARBA00023040"/>
    </source>
</evidence>
<keyword evidence="7 12" id="KW-0675">Receptor</keyword>
<evidence type="ECO:0000259" key="11">
    <source>
        <dbReference type="PROSITE" id="PS50262"/>
    </source>
</evidence>
<evidence type="ECO:0000256" key="2">
    <source>
        <dbReference type="ARBA" id="ARBA00022475"/>
    </source>
</evidence>
<feature type="transmembrane region" description="Helical" evidence="10">
    <location>
        <begin position="210"/>
        <end position="232"/>
    </location>
</feature>